<dbReference type="Pfam" id="PF08448">
    <property type="entry name" value="PAS_4"/>
    <property type="match status" value="1"/>
</dbReference>
<dbReference type="Gene3D" id="3.30.450.20">
    <property type="entry name" value="PAS domain"/>
    <property type="match status" value="1"/>
</dbReference>
<dbReference type="InterPro" id="IPR011006">
    <property type="entry name" value="CheY-like_superfamily"/>
</dbReference>
<evidence type="ECO:0000259" key="5">
    <source>
        <dbReference type="PROSITE" id="PS50109"/>
    </source>
</evidence>
<evidence type="ECO:0000256" key="3">
    <source>
        <dbReference type="ARBA" id="ARBA00022553"/>
    </source>
</evidence>
<dbReference type="PROSITE" id="PS50110">
    <property type="entry name" value="RESPONSE_REGULATORY"/>
    <property type="match status" value="2"/>
</dbReference>
<dbReference type="Gene3D" id="3.40.50.2300">
    <property type="match status" value="2"/>
</dbReference>
<dbReference type="InterPro" id="IPR003594">
    <property type="entry name" value="HATPase_dom"/>
</dbReference>
<evidence type="ECO:0000256" key="1">
    <source>
        <dbReference type="ARBA" id="ARBA00000085"/>
    </source>
</evidence>
<keyword evidence="3 4" id="KW-0597">Phosphoprotein</keyword>
<name>A0A4Q0M8U1_9HYPH</name>
<evidence type="ECO:0000256" key="2">
    <source>
        <dbReference type="ARBA" id="ARBA00012438"/>
    </source>
</evidence>
<evidence type="ECO:0000256" key="4">
    <source>
        <dbReference type="PROSITE-ProRule" id="PRU00169"/>
    </source>
</evidence>
<dbReference type="CDD" id="cd00156">
    <property type="entry name" value="REC"/>
    <property type="match status" value="1"/>
</dbReference>
<dbReference type="PRINTS" id="PR00344">
    <property type="entry name" value="BCTRLSENSOR"/>
</dbReference>
<evidence type="ECO:0000313" key="9">
    <source>
        <dbReference type="Proteomes" id="UP000289708"/>
    </source>
</evidence>
<dbReference type="InterPro" id="IPR036890">
    <property type="entry name" value="HATPase_C_sf"/>
</dbReference>
<dbReference type="InterPro" id="IPR000014">
    <property type="entry name" value="PAS"/>
</dbReference>
<dbReference type="Pfam" id="PF00072">
    <property type="entry name" value="Response_reg"/>
    <property type="match status" value="2"/>
</dbReference>
<dbReference type="SUPFAM" id="SSF55785">
    <property type="entry name" value="PYP-like sensor domain (PAS domain)"/>
    <property type="match status" value="1"/>
</dbReference>
<comment type="catalytic activity">
    <reaction evidence="1">
        <text>ATP + protein L-histidine = ADP + protein N-phospho-L-histidine.</text>
        <dbReference type="EC" id="2.7.13.3"/>
    </reaction>
</comment>
<accession>A0A4Q0M8U1</accession>
<feature type="modified residue" description="4-aspartylphosphate" evidence="4">
    <location>
        <position position="382"/>
    </location>
</feature>
<dbReference type="AlphaFoldDB" id="A0A4Q0M8U1"/>
<reference evidence="8 9" key="1">
    <citation type="submission" date="2018-12" db="EMBL/GenBank/DDBJ databases">
        <title>bacterium Hansschlegelia zhihuaiae S113.</title>
        <authorList>
            <person name="He J."/>
        </authorList>
    </citation>
    <scope>NUCLEOTIDE SEQUENCE [LARGE SCALE GENOMIC DNA]</scope>
    <source>
        <strain evidence="8 9">S 113</strain>
    </source>
</reference>
<dbReference type="OrthoDB" id="7967436at2"/>
<feature type="modified residue" description="4-aspartylphosphate" evidence="4">
    <location>
        <position position="514"/>
    </location>
</feature>
<dbReference type="GO" id="GO:0000155">
    <property type="term" value="F:phosphorelay sensor kinase activity"/>
    <property type="evidence" value="ECO:0007669"/>
    <property type="project" value="InterPro"/>
</dbReference>
<dbReference type="Gene3D" id="3.30.565.10">
    <property type="entry name" value="Histidine kinase-like ATPase, C-terminal domain"/>
    <property type="match status" value="1"/>
</dbReference>
<dbReference type="SMART" id="SM00388">
    <property type="entry name" value="HisKA"/>
    <property type="match status" value="1"/>
</dbReference>
<dbReference type="InterPro" id="IPR036097">
    <property type="entry name" value="HisK_dim/P_sf"/>
</dbReference>
<dbReference type="InterPro" id="IPR005467">
    <property type="entry name" value="His_kinase_dom"/>
</dbReference>
<keyword evidence="9" id="KW-1185">Reference proteome</keyword>
<evidence type="ECO:0000259" key="7">
    <source>
        <dbReference type="PROSITE" id="PS50113"/>
    </source>
</evidence>
<dbReference type="InterPro" id="IPR035965">
    <property type="entry name" value="PAS-like_dom_sf"/>
</dbReference>
<proteinExistence type="predicted"/>
<dbReference type="InterPro" id="IPR001789">
    <property type="entry name" value="Sig_transdc_resp-reg_receiver"/>
</dbReference>
<dbReference type="CDD" id="cd00082">
    <property type="entry name" value="HisKA"/>
    <property type="match status" value="1"/>
</dbReference>
<dbReference type="Pfam" id="PF02518">
    <property type="entry name" value="HATPase_c"/>
    <property type="match status" value="1"/>
</dbReference>
<sequence>MRGRQLGDLLPRETAERLRGEIETCAATSQPIRYEQTSELDGEERVFEVALAPVPTADGRSVRVVGSARDLTERRKGEQQLRQAQKMEVVGQLTGGVAHDFNNLLQVVKGNLELLSAELAPVMTPAIAKRLRDAMAGTDRGAKLTRQLLAFSRRQPLAPKPTDVGALVAAMSDLFDRTLGETIEVEITRDPGGWTALVDPAQLENAVLNLAINGRDAMPGGGRLAIAVRHLAAGAREGERIAISVTDVGCGMPQSVLSRVFEPFFSTKPEGRGTGLGLPQVQGFIEQSQGRIAIESAPGEGTTVRLFLPRSHAEAAPEADAEAPPAPAQGERILLLEDDDAVRSSVADLVASLGYDVTAVGSTREAVALLESGRAFDLLLSDVVMPGSPTPPDFARLARAKSPDLKVLFMSGYAENVIVHQGRIDADVHLIQKPYRKDQLAQALRGLLEGPPASVAAEAAAPLRILLVEDEPLIAMSLVELLTSFGHSATEARNASTAKKAIQGGEPFDLLLTDLGLPDDDGAALAEWCRRERPGLPVVFSTGRDGFEAPPAIAEGGRFAIVTKPFDAATLRDALEACAGRRG</sequence>
<evidence type="ECO:0000313" key="8">
    <source>
        <dbReference type="EMBL" id="RXF69600.1"/>
    </source>
</evidence>
<dbReference type="SMART" id="SM00448">
    <property type="entry name" value="REC"/>
    <property type="match status" value="2"/>
</dbReference>
<feature type="domain" description="Response regulatory" evidence="6">
    <location>
        <begin position="464"/>
        <end position="579"/>
    </location>
</feature>
<dbReference type="InterPro" id="IPR013656">
    <property type="entry name" value="PAS_4"/>
</dbReference>
<evidence type="ECO:0000259" key="6">
    <source>
        <dbReference type="PROSITE" id="PS50110"/>
    </source>
</evidence>
<dbReference type="NCBIfam" id="TIGR00229">
    <property type="entry name" value="sensory_box"/>
    <property type="match status" value="1"/>
</dbReference>
<dbReference type="Gene3D" id="1.10.287.130">
    <property type="match status" value="1"/>
</dbReference>
<dbReference type="PROSITE" id="PS50109">
    <property type="entry name" value="HIS_KIN"/>
    <property type="match status" value="1"/>
</dbReference>
<dbReference type="InterPro" id="IPR003661">
    <property type="entry name" value="HisK_dim/P_dom"/>
</dbReference>
<comment type="caution">
    <text evidence="8">The sequence shown here is derived from an EMBL/GenBank/DDBJ whole genome shotgun (WGS) entry which is preliminary data.</text>
</comment>
<dbReference type="EMBL" id="RYFI01000021">
    <property type="protein sequence ID" value="RXF69600.1"/>
    <property type="molecule type" value="Genomic_DNA"/>
</dbReference>
<dbReference type="Proteomes" id="UP000289708">
    <property type="component" value="Unassembled WGS sequence"/>
</dbReference>
<dbReference type="SUPFAM" id="SSF47384">
    <property type="entry name" value="Homodimeric domain of signal transducing histidine kinase"/>
    <property type="match status" value="1"/>
</dbReference>
<dbReference type="SMART" id="SM00387">
    <property type="entry name" value="HATPase_c"/>
    <property type="match status" value="1"/>
</dbReference>
<dbReference type="EC" id="2.7.13.3" evidence="2"/>
<feature type="domain" description="Histidine kinase" evidence="5">
    <location>
        <begin position="96"/>
        <end position="312"/>
    </location>
</feature>
<organism evidence="8 9">
    <name type="scientific">Hansschlegelia zhihuaiae</name>
    <dbReference type="NCBI Taxonomy" id="405005"/>
    <lineage>
        <taxon>Bacteria</taxon>
        <taxon>Pseudomonadati</taxon>
        <taxon>Pseudomonadota</taxon>
        <taxon>Alphaproteobacteria</taxon>
        <taxon>Hyphomicrobiales</taxon>
        <taxon>Methylopilaceae</taxon>
        <taxon>Hansschlegelia</taxon>
    </lineage>
</organism>
<feature type="domain" description="Response regulatory" evidence="6">
    <location>
        <begin position="332"/>
        <end position="448"/>
    </location>
</feature>
<protein>
    <recommendedName>
        <fullName evidence="2">histidine kinase</fullName>
        <ecNumber evidence="2">2.7.13.3</ecNumber>
    </recommendedName>
</protein>
<dbReference type="PANTHER" id="PTHR43065:SF49">
    <property type="entry name" value="HISTIDINE KINASE"/>
    <property type="match status" value="1"/>
</dbReference>
<dbReference type="SUPFAM" id="SSF52172">
    <property type="entry name" value="CheY-like"/>
    <property type="match status" value="2"/>
</dbReference>
<dbReference type="InterPro" id="IPR000700">
    <property type="entry name" value="PAS-assoc_C"/>
</dbReference>
<feature type="domain" description="PAC" evidence="7">
    <location>
        <begin position="28"/>
        <end position="83"/>
    </location>
</feature>
<gene>
    <name evidence="8" type="ORF">EK403_18560</name>
</gene>
<dbReference type="PROSITE" id="PS50113">
    <property type="entry name" value="PAC"/>
    <property type="match status" value="1"/>
</dbReference>
<dbReference type="SUPFAM" id="SSF55874">
    <property type="entry name" value="ATPase domain of HSP90 chaperone/DNA topoisomerase II/histidine kinase"/>
    <property type="match status" value="1"/>
</dbReference>
<dbReference type="InterPro" id="IPR004358">
    <property type="entry name" value="Sig_transdc_His_kin-like_C"/>
</dbReference>
<dbReference type="PANTHER" id="PTHR43065">
    <property type="entry name" value="SENSOR HISTIDINE KINASE"/>
    <property type="match status" value="1"/>
</dbReference>